<evidence type="ECO:0000256" key="3">
    <source>
        <dbReference type="ARBA" id="ARBA00008419"/>
    </source>
</evidence>
<dbReference type="InterPro" id="IPR008927">
    <property type="entry name" value="6-PGluconate_DH-like_C_sf"/>
</dbReference>
<dbReference type="PRINTS" id="PR00076">
    <property type="entry name" value="6PGDHDRGNASE"/>
</dbReference>
<feature type="active site" description="Proton acceptor" evidence="13">
    <location>
        <position position="175"/>
    </location>
</feature>
<dbReference type="Pfam" id="PF00393">
    <property type="entry name" value="6PGD"/>
    <property type="match status" value="1"/>
</dbReference>
<dbReference type="InterPro" id="IPR006183">
    <property type="entry name" value="Pgluconate_DH"/>
</dbReference>
<evidence type="ECO:0000256" key="15">
    <source>
        <dbReference type="PIRSR" id="PIRSR000109-3"/>
    </source>
</evidence>
<dbReference type="NCBIfam" id="NF006765">
    <property type="entry name" value="PRK09287.1"/>
    <property type="match status" value="1"/>
</dbReference>
<feature type="binding site" description="in other chain" evidence="14">
    <location>
        <position position="279"/>
    </location>
    <ligand>
        <name>substrate</name>
        <note>ligand shared between dimeric partners</note>
    </ligand>
</feature>
<feature type="binding site" evidence="15">
    <location>
        <position position="103"/>
    </location>
    <ligand>
        <name>NADP(+)</name>
        <dbReference type="ChEBI" id="CHEBI:58349"/>
    </ligand>
</feature>
<protein>
    <recommendedName>
        <fullName evidence="6 12">6-phosphogluconate dehydrogenase, decarboxylating</fullName>
        <ecNumber evidence="5 12">1.1.1.44</ecNumber>
    </recommendedName>
</protein>
<dbReference type="AlphaFoldDB" id="A0A8D1VJV3"/>
<name>A0A8D1VJV3_PIG</name>
<dbReference type="EC" id="1.1.1.44" evidence="5 12"/>
<dbReference type="InterPro" id="IPR006184">
    <property type="entry name" value="6PGdom_BS"/>
</dbReference>
<dbReference type="InterPro" id="IPR006113">
    <property type="entry name" value="6PGDH_Gnd/GntZ"/>
</dbReference>
<comment type="subunit">
    <text evidence="4 12">Homodimer.</text>
</comment>
<evidence type="ECO:0000256" key="14">
    <source>
        <dbReference type="PIRSR" id="PIRSR000109-2"/>
    </source>
</evidence>
<dbReference type="Pfam" id="PF03446">
    <property type="entry name" value="NAD_binding_2"/>
    <property type="match status" value="1"/>
</dbReference>
<feature type="binding site" description="in other chain" evidence="14">
    <location>
        <position position="103"/>
    </location>
    <ligand>
        <name>substrate</name>
        <note>ligand shared between dimeric partners</note>
    </ligand>
</feature>
<dbReference type="Gene3D" id="1.20.5.320">
    <property type="entry name" value="6-Phosphogluconate Dehydrogenase, domain 3"/>
    <property type="match status" value="1"/>
</dbReference>
<dbReference type="SUPFAM" id="SSF51735">
    <property type="entry name" value="NAD(P)-binding Rossmann-fold domains"/>
    <property type="match status" value="1"/>
</dbReference>
<dbReference type="InterPro" id="IPR006114">
    <property type="entry name" value="6PGDH_C"/>
</dbReference>
<evidence type="ECO:0000256" key="13">
    <source>
        <dbReference type="PIRSR" id="PIRSR000109-1"/>
    </source>
</evidence>
<feature type="binding site" description="in other chain" evidence="14">
    <location>
        <position position="183"/>
    </location>
    <ligand>
        <name>substrate</name>
        <note>ligand shared between dimeric partners</note>
    </ligand>
</feature>
<dbReference type="SMART" id="SM01350">
    <property type="entry name" value="6PGD"/>
    <property type="match status" value="1"/>
</dbReference>
<dbReference type="PANTHER" id="PTHR11811">
    <property type="entry name" value="6-PHOSPHOGLUCONATE DEHYDROGENASE"/>
    <property type="match status" value="1"/>
</dbReference>
<dbReference type="SUPFAM" id="SSF48179">
    <property type="entry name" value="6-phosphogluconate dehydrogenase C-terminal domain-like"/>
    <property type="match status" value="1"/>
</dbReference>
<dbReference type="FunFam" id="3.40.50.720:FF:000007">
    <property type="entry name" value="6-phosphogluconate dehydrogenase, decarboxylating"/>
    <property type="match status" value="1"/>
</dbReference>
<sequence>MAQADIALIGLAVMGQNLILNMNDHGFVVCAFNRTVSKVDDFLANEAKGTRVVGARSLEEMVSMLKKPRRIILLVKAGQAVDDFIEKLVPLLDTGDIIIDGGNSEYRDTTRRCRDLKAKGILFVGSGVSGGEEGARYGPSLMPGGNREGARALRTGRWERFCHPVGDEGAGHFVKMVHNGIEYGDMQLICEAYHLMKDVLGMEQHEMAKAFEEWNKTELDSFLIEITANILKFQDADGKHLLPKIRDSAGQKGTGKWTAISALEYGVPVTLIGEAVFARCLSSLKDERVQASKKLKGPQKIQFSGDKKSFLEDIRKALYASKIISYTQGFMLLRQAAAEFGWSLNYGGIALMCVFLGKIKDAFDRNPGLQNLLLDDFFKSAVEDCQDSWRRAVSTGVQTGIPMPCFTTALSFYDGYRHEMLPANLIQAQRDYFGAHTYELLAKPGHFVHTNWTGHGGSVSSSSYNA</sequence>
<evidence type="ECO:0000256" key="10">
    <source>
        <dbReference type="ARBA" id="ARBA00023126"/>
    </source>
</evidence>
<feature type="binding site" description="in other chain" evidence="14">
    <location>
        <begin position="129"/>
        <end position="131"/>
    </location>
    <ligand>
        <name>substrate</name>
        <note>ligand shared between dimeric partners</note>
    </ligand>
</feature>
<evidence type="ECO:0000256" key="7">
    <source>
        <dbReference type="ARBA" id="ARBA00022857"/>
    </source>
</evidence>
<dbReference type="Gene3D" id="1.10.1040.10">
    <property type="entry name" value="N-(1-d-carboxylethyl)-l-norvaline Dehydrogenase, domain 2"/>
    <property type="match status" value="1"/>
</dbReference>
<dbReference type="UniPathway" id="UPA00115">
    <property type="reaction ID" value="UER00410"/>
</dbReference>
<evidence type="ECO:0000256" key="9">
    <source>
        <dbReference type="ARBA" id="ARBA00023064"/>
    </source>
</evidence>
<evidence type="ECO:0000256" key="2">
    <source>
        <dbReference type="ARBA" id="ARBA00004874"/>
    </source>
</evidence>
<dbReference type="Ensembl" id="ENSSSCT00060059657.1">
    <property type="protein sequence ID" value="ENSSSCP00060025566.1"/>
    <property type="gene ID" value="ENSSSCG00060043980.1"/>
</dbReference>
<evidence type="ECO:0000313" key="18">
    <source>
        <dbReference type="Ensembl" id="ENSSSCP00060025566.1"/>
    </source>
</evidence>
<dbReference type="Gene3D" id="3.40.50.720">
    <property type="entry name" value="NAD(P)-binding Rossmann-like Domain"/>
    <property type="match status" value="1"/>
</dbReference>
<feature type="binding site" evidence="15">
    <location>
        <begin position="10"/>
        <end position="15"/>
    </location>
    <ligand>
        <name>NADP(+)</name>
        <dbReference type="ChEBI" id="CHEBI:58349"/>
    </ligand>
</feature>
<dbReference type="FunFam" id="1.20.5.320:FF:000002">
    <property type="entry name" value="6-phosphogluconate dehydrogenase, decarboxylating"/>
    <property type="match status" value="1"/>
</dbReference>
<feature type="binding site" description="in other chain" evidence="14">
    <location>
        <position position="252"/>
    </location>
    <ligand>
        <name>substrate</name>
        <note>ligand shared between dimeric partners</note>
    </ligand>
</feature>
<reference evidence="18" key="1">
    <citation type="submission" date="2025-08" db="UniProtKB">
        <authorList>
            <consortium name="Ensembl"/>
        </authorList>
    </citation>
    <scope>IDENTIFICATION</scope>
</reference>
<evidence type="ECO:0000256" key="8">
    <source>
        <dbReference type="ARBA" id="ARBA00023002"/>
    </source>
</evidence>
<keyword evidence="8 12" id="KW-0560">Oxidoreductase</keyword>
<proteinExistence type="inferred from homology"/>
<comment type="pathway">
    <text evidence="2 12 16">Carbohydrate degradation; pentose phosphate pathway; D-ribulose 5-phosphate from D-glucose 6-phosphate (oxidative stage): step 3/3.</text>
</comment>
<dbReference type="Proteomes" id="UP000694723">
    <property type="component" value="Unplaced"/>
</dbReference>
<comment type="function">
    <text evidence="1 12">Catalyzes the oxidative decarboxylation of 6-phosphogluconate to ribulose 5-phosphate and CO(2), with concomitant reduction of NADP to NADPH.</text>
</comment>
<dbReference type="FunFam" id="1.10.1040.10:FF:000002">
    <property type="entry name" value="6-phosphogluconate dehydrogenase, decarboxylating"/>
    <property type="match status" value="1"/>
</dbReference>
<feature type="binding site" evidence="14">
    <location>
        <position position="436"/>
    </location>
    <ligand>
        <name>substrate</name>
        <note>ligand shared between dimeric partners</note>
    </ligand>
</feature>
<feature type="binding site" evidence="15">
    <location>
        <begin position="75"/>
        <end position="77"/>
    </location>
    <ligand>
        <name>NADP(+)</name>
        <dbReference type="ChEBI" id="CHEBI:58349"/>
    </ligand>
</feature>
<evidence type="ECO:0000313" key="19">
    <source>
        <dbReference type="Proteomes" id="UP000694723"/>
    </source>
</evidence>
<dbReference type="GO" id="GO:0019521">
    <property type="term" value="P:D-gluconate metabolic process"/>
    <property type="evidence" value="ECO:0007669"/>
    <property type="project" value="UniProtKB-KW"/>
</dbReference>
<evidence type="ECO:0000256" key="6">
    <source>
        <dbReference type="ARBA" id="ARBA00018193"/>
    </source>
</evidence>
<feature type="binding site" description="in other chain" evidence="14">
    <location>
        <begin position="178"/>
        <end position="179"/>
    </location>
    <ligand>
        <name>substrate</name>
        <note>ligand shared between dimeric partners</note>
    </ligand>
</feature>
<evidence type="ECO:0000256" key="4">
    <source>
        <dbReference type="ARBA" id="ARBA00011738"/>
    </source>
</evidence>
<evidence type="ECO:0000259" key="17">
    <source>
        <dbReference type="SMART" id="SM01350"/>
    </source>
</evidence>
<feature type="binding site" evidence="14">
    <location>
        <position position="430"/>
    </location>
    <ligand>
        <name>substrate</name>
        <note>ligand shared between dimeric partners</note>
    </ligand>
</feature>
<organism evidence="18 19">
    <name type="scientific">Sus scrofa</name>
    <name type="common">Pig</name>
    <dbReference type="NCBI Taxonomy" id="9823"/>
    <lineage>
        <taxon>Eukaryota</taxon>
        <taxon>Metazoa</taxon>
        <taxon>Chordata</taxon>
        <taxon>Craniata</taxon>
        <taxon>Vertebrata</taxon>
        <taxon>Euteleostomi</taxon>
        <taxon>Mammalia</taxon>
        <taxon>Eutheria</taxon>
        <taxon>Laurasiatheria</taxon>
        <taxon>Artiodactyla</taxon>
        <taxon>Suina</taxon>
        <taxon>Suidae</taxon>
        <taxon>Sus</taxon>
    </lineage>
</organism>
<dbReference type="GO" id="GO:0006098">
    <property type="term" value="P:pentose-phosphate shunt"/>
    <property type="evidence" value="ECO:0007669"/>
    <property type="project" value="UniProtKB-UniPathway"/>
</dbReference>
<feature type="active site" description="Proton donor" evidence="13">
    <location>
        <position position="182"/>
    </location>
</feature>
<evidence type="ECO:0000256" key="11">
    <source>
        <dbReference type="ARBA" id="ARBA00048640"/>
    </source>
</evidence>
<dbReference type="NCBIfam" id="TIGR00873">
    <property type="entry name" value="gnd"/>
    <property type="match status" value="1"/>
</dbReference>
<comment type="catalytic activity">
    <reaction evidence="11 12 16">
        <text>6-phospho-D-gluconate + NADP(+) = D-ribulose 5-phosphate + CO2 + NADPH</text>
        <dbReference type="Rhea" id="RHEA:10116"/>
        <dbReference type="ChEBI" id="CHEBI:16526"/>
        <dbReference type="ChEBI" id="CHEBI:57783"/>
        <dbReference type="ChEBI" id="CHEBI:58121"/>
        <dbReference type="ChEBI" id="CHEBI:58349"/>
        <dbReference type="ChEBI" id="CHEBI:58759"/>
        <dbReference type="EC" id="1.1.1.44"/>
    </reaction>
</comment>
<keyword evidence="7 12" id="KW-0521">NADP</keyword>
<dbReference type="InterPro" id="IPR036291">
    <property type="entry name" value="NAD(P)-bd_dom_sf"/>
</dbReference>
<dbReference type="PIRSF" id="PIRSF000109">
    <property type="entry name" value="6PGD"/>
    <property type="match status" value="1"/>
</dbReference>
<feature type="domain" description="6-phosphogluconate dehydrogenase C-terminal" evidence="17">
    <location>
        <begin position="171"/>
        <end position="453"/>
    </location>
</feature>
<evidence type="ECO:0000256" key="12">
    <source>
        <dbReference type="PIRNR" id="PIRNR000109"/>
    </source>
</evidence>
<dbReference type="InterPro" id="IPR013328">
    <property type="entry name" value="6PGD_dom2"/>
</dbReference>
<keyword evidence="9 16" id="KW-0311">Gluconate utilization</keyword>
<evidence type="ECO:0000256" key="16">
    <source>
        <dbReference type="RuleBase" id="RU000485"/>
    </source>
</evidence>
<feature type="binding site" evidence="15">
    <location>
        <begin position="33"/>
        <end position="35"/>
    </location>
    <ligand>
        <name>NADP(+)</name>
        <dbReference type="ChEBI" id="CHEBI:58349"/>
    </ligand>
</feature>
<keyword evidence="10 12" id="KW-0570">Pentose shunt</keyword>
<comment type="similarity">
    <text evidence="3 12 16">Belongs to the 6-phosphogluconate dehydrogenase family.</text>
</comment>
<dbReference type="GO" id="GO:0004616">
    <property type="term" value="F:phosphogluconate dehydrogenase (decarboxylating) activity"/>
    <property type="evidence" value="ECO:0007669"/>
    <property type="project" value="UniProtKB-EC"/>
</dbReference>
<dbReference type="InterPro" id="IPR006115">
    <property type="entry name" value="6PGDH_NADP-bd"/>
</dbReference>
<dbReference type="PROSITE" id="PS00461">
    <property type="entry name" value="6PGD"/>
    <property type="match status" value="1"/>
</dbReference>
<evidence type="ECO:0000256" key="5">
    <source>
        <dbReference type="ARBA" id="ARBA00013011"/>
    </source>
</evidence>
<accession>A0A8D1VJV3</accession>
<dbReference type="GO" id="GO:0050661">
    <property type="term" value="F:NADP binding"/>
    <property type="evidence" value="ECO:0007669"/>
    <property type="project" value="InterPro"/>
</dbReference>
<evidence type="ECO:0000256" key="1">
    <source>
        <dbReference type="ARBA" id="ARBA00002526"/>
    </source>
</evidence>